<evidence type="ECO:0000313" key="2">
    <source>
        <dbReference type="Proteomes" id="UP000826146"/>
    </source>
</evidence>
<evidence type="ECO:0000313" key="1">
    <source>
        <dbReference type="EMBL" id="BCZ19381.1"/>
    </source>
</evidence>
<reference evidence="1 2" key="1">
    <citation type="submission" date="2021-07" db="EMBL/GenBank/DDBJ databases">
        <title>Novel Helicobacter sp. Isolated from a cat.</title>
        <authorList>
            <person name="Rimbara E."/>
            <person name="Suzuki M."/>
        </authorList>
    </citation>
    <scope>NUCLEOTIDE SEQUENCE [LARGE SCALE GENOMIC DNA]</scope>
    <source>
        <strain evidence="2">NHP19-012</strain>
    </source>
</reference>
<sequence>MESERNALERKLNNFARDWGYECFVRAKVANFEERGYPGLAFFRTKIVGGVDGEFVNIRKEGDIRGFDLWVGYNWHDKEVINVPPKGFVCCIGLGYLDKDKKHKEMCHKCRAYPQLFQAKIGTLSIKTTTFILTPP</sequence>
<keyword evidence="2" id="KW-1185">Reference proteome</keyword>
<protein>
    <submittedName>
        <fullName evidence="1">Uncharacterized protein</fullName>
    </submittedName>
</protein>
<dbReference type="RefSeq" id="WP_221271198.1">
    <property type="nucleotide sequence ID" value="NZ_AP024819.1"/>
</dbReference>
<dbReference type="EMBL" id="AP024819">
    <property type="protein sequence ID" value="BCZ19381.1"/>
    <property type="molecule type" value="Genomic_DNA"/>
</dbReference>
<organism evidence="1 2">
    <name type="scientific">Helicobacter gastrofelis</name>
    <dbReference type="NCBI Taxonomy" id="2849642"/>
    <lineage>
        <taxon>Bacteria</taxon>
        <taxon>Pseudomonadati</taxon>
        <taxon>Campylobacterota</taxon>
        <taxon>Epsilonproteobacteria</taxon>
        <taxon>Campylobacterales</taxon>
        <taxon>Helicobacteraceae</taxon>
        <taxon>Helicobacter</taxon>
    </lineage>
</organism>
<name>A0ABM7SMK0_9HELI</name>
<dbReference type="Proteomes" id="UP000826146">
    <property type="component" value="Chromosome"/>
</dbReference>
<proteinExistence type="predicted"/>
<accession>A0ABM7SMK0</accession>
<gene>
    <name evidence="1" type="ORF">NHP190012_10230</name>
</gene>